<dbReference type="EMBL" id="KK715865">
    <property type="protein sequence ID" value="KFQ36388.1"/>
    <property type="molecule type" value="Genomic_DNA"/>
</dbReference>
<name>A0A091R996_MERNU</name>
<feature type="non-terminal residue" evidence="1">
    <location>
        <position position="1"/>
    </location>
</feature>
<dbReference type="AlphaFoldDB" id="A0A091R996"/>
<accession>A0A091R996</accession>
<sequence length="48" mass="5079">SPTLCSALHLFAAGHVLPGAAEEESRVQKVWARVGSSALLPCHLSPRK</sequence>
<feature type="non-terminal residue" evidence="1">
    <location>
        <position position="48"/>
    </location>
</feature>
<reference evidence="1 2" key="1">
    <citation type="submission" date="2014-04" db="EMBL/GenBank/DDBJ databases">
        <title>Genome evolution of avian class.</title>
        <authorList>
            <person name="Zhang G."/>
            <person name="Li C."/>
        </authorList>
    </citation>
    <scope>NUCLEOTIDE SEQUENCE [LARGE SCALE GENOMIC DNA]</scope>
    <source>
        <strain evidence="1">BGI_N331</strain>
    </source>
</reference>
<keyword evidence="2" id="KW-1185">Reference proteome</keyword>
<dbReference type="Proteomes" id="UP000052967">
    <property type="component" value="Unassembled WGS sequence"/>
</dbReference>
<proteinExistence type="predicted"/>
<protein>
    <submittedName>
        <fullName evidence="1">Uncharacterized protein</fullName>
    </submittedName>
</protein>
<organism evidence="1 2">
    <name type="scientific">Merops nubicus</name>
    <name type="common">Northern carmine bee-eater</name>
    <dbReference type="NCBI Taxonomy" id="57421"/>
    <lineage>
        <taxon>Eukaryota</taxon>
        <taxon>Metazoa</taxon>
        <taxon>Chordata</taxon>
        <taxon>Craniata</taxon>
        <taxon>Vertebrata</taxon>
        <taxon>Euteleostomi</taxon>
        <taxon>Archelosauria</taxon>
        <taxon>Archosauria</taxon>
        <taxon>Dinosauria</taxon>
        <taxon>Saurischia</taxon>
        <taxon>Theropoda</taxon>
        <taxon>Coelurosauria</taxon>
        <taxon>Aves</taxon>
        <taxon>Neognathae</taxon>
        <taxon>Neoaves</taxon>
        <taxon>Telluraves</taxon>
        <taxon>Coraciimorphae</taxon>
        <taxon>Coraciiformes</taxon>
        <taxon>Meropidae</taxon>
        <taxon>Merops</taxon>
    </lineage>
</organism>
<gene>
    <name evidence="1" type="ORF">N331_03580</name>
</gene>
<evidence type="ECO:0000313" key="1">
    <source>
        <dbReference type="EMBL" id="KFQ36388.1"/>
    </source>
</evidence>
<evidence type="ECO:0000313" key="2">
    <source>
        <dbReference type="Proteomes" id="UP000052967"/>
    </source>
</evidence>